<organism evidence="1 2">
    <name type="scientific">Bauhinia variegata</name>
    <name type="common">Purple orchid tree</name>
    <name type="synonym">Phanera variegata</name>
    <dbReference type="NCBI Taxonomy" id="167791"/>
    <lineage>
        <taxon>Eukaryota</taxon>
        <taxon>Viridiplantae</taxon>
        <taxon>Streptophyta</taxon>
        <taxon>Embryophyta</taxon>
        <taxon>Tracheophyta</taxon>
        <taxon>Spermatophyta</taxon>
        <taxon>Magnoliopsida</taxon>
        <taxon>eudicotyledons</taxon>
        <taxon>Gunneridae</taxon>
        <taxon>Pentapetalae</taxon>
        <taxon>rosids</taxon>
        <taxon>fabids</taxon>
        <taxon>Fabales</taxon>
        <taxon>Fabaceae</taxon>
        <taxon>Cercidoideae</taxon>
        <taxon>Cercideae</taxon>
        <taxon>Bauhiniinae</taxon>
        <taxon>Bauhinia</taxon>
    </lineage>
</organism>
<evidence type="ECO:0000313" key="2">
    <source>
        <dbReference type="Proteomes" id="UP000828941"/>
    </source>
</evidence>
<sequence length="604" mass="67146">MRLLISPNSIKTSLLNLISSIPFPYSPRSCRLDSTWRSSIPMAMEPKSAMASVDTETGLARLLWIKFRRESIFAMYTPFVVCLASGDLKIESFRHYIAQDVHFLRAFAQACELAQECSDDDDAKLGISELRKAVVEELKMYNSLVNEWGLDLAKESSINSATHKYTDFLLATASGKVEGVKGPGKLATPFEKTKVAAYTLGAMAPCMRLYAFLGKQFLELLDPEDCTHPFQKWIDNYSSEGFQASALQTEDLLDKLSVSLTGEELDVIEKLYNQAMKLEIDFFSAQPLFQRTVVPLTKGHNPAEDRLVIFSDFDLTCTVVDSSAILAEIAILTAPKSEQNQPEDQIVRMSSADLRNTWGFLSKQYTEDYEQCIESILPPKRLEGFDYEKLSEALQRLTEFEKAANDRVIESGVLKGVKLEDIKRAGEHMVLQDGCTNFFQRIVSNENLNANVHVLSYCWCGDLIRSAFLSAGLTELNVHANEFTFEESVSTGEIVKKVESPIDKVQAFSNILKNCNDDKKNLTIYIGDSVGDLLCLLEADIGIVIGSSSSLGRVGTQFGISFVPLFPALVKKQKGGNSSNWKALSGVLYTVDSWAEVHAFILGC</sequence>
<accession>A0ACB9PNE4</accession>
<comment type="caution">
    <text evidence="1">The sequence shown here is derived from an EMBL/GenBank/DDBJ whole genome shotgun (WGS) entry which is preliminary data.</text>
</comment>
<proteinExistence type="predicted"/>
<name>A0ACB9PNE4_BAUVA</name>
<dbReference type="Proteomes" id="UP000828941">
    <property type="component" value="Chromosome 4"/>
</dbReference>
<dbReference type="EMBL" id="CM039429">
    <property type="protein sequence ID" value="KAI4350070.1"/>
    <property type="molecule type" value="Genomic_DNA"/>
</dbReference>
<keyword evidence="2" id="KW-1185">Reference proteome</keyword>
<protein>
    <submittedName>
        <fullName evidence="1">Uncharacterized protein</fullName>
    </submittedName>
</protein>
<reference evidence="1 2" key="1">
    <citation type="journal article" date="2022" name="DNA Res.">
        <title>Chromosomal-level genome assembly of the orchid tree Bauhinia variegata (Leguminosae; Cercidoideae) supports the allotetraploid origin hypothesis of Bauhinia.</title>
        <authorList>
            <person name="Zhong Y."/>
            <person name="Chen Y."/>
            <person name="Zheng D."/>
            <person name="Pang J."/>
            <person name="Liu Y."/>
            <person name="Luo S."/>
            <person name="Meng S."/>
            <person name="Qian L."/>
            <person name="Wei D."/>
            <person name="Dai S."/>
            <person name="Zhou R."/>
        </authorList>
    </citation>
    <scope>NUCLEOTIDE SEQUENCE [LARGE SCALE GENOMIC DNA]</scope>
    <source>
        <strain evidence="1">BV-YZ2020</strain>
    </source>
</reference>
<evidence type="ECO:0000313" key="1">
    <source>
        <dbReference type="EMBL" id="KAI4350070.1"/>
    </source>
</evidence>
<gene>
    <name evidence="1" type="ORF">L6164_010595</name>
</gene>